<dbReference type="SMART" id="SM00382">
    <property type="entry name" value="AAA"/>
    <property type="match status" value="1"/>
</dbReference>
<dbReference type="InterPro" id="IPR003593">
    <property type="entry name" value="AAA+_ATPase"/>
</dbReference>
<proteinExistence type="predicted"/>
<dbReference type="InterPro" id="IPR027417">
    <property type="entry name" value="P-loop_NTPase"/>
</dbReference>
<dbReference type="SUPFAM" id="SSF52540">
    <property type="entry name" value="P-loop containing nucleoside triphosphate hydrolases"/>
    <property type="match status" value="1"/>
</dbReference>
<name>A0A7W4W896_9GAMM</name>
<dbReference type="Pfam" id="PF00005">
    <property type="entry name" value="ABC_tran"/>
    <property type="match status" value="1"/>
</dbReference>
<dbReference type="PANTHER" id="PTHR42939:SF1">
    <property type="entry name" value="ABC TRANSPORTER ATP-BINDING PROTEIN ALBC-RELATED"/>
    <property type="match status" value="1"/>
</dbReference>
<keyword evidence="2" id="KW-0547">Nucleotide-binding</keyword>
<evidence type="ECO:0000259" key="4">
    <source>
        <dbReference type="PROSITE" id="PS50893"/>
    </source>
</evidence>
<evidence type="ECO:0000256" key="3">
    <source>
        <dbReference type="ARBA" id="ARBA00022840"/>
    </source>
</evidence>
<dbReference type="CDD" id="cd03230">
    <property type="entry name" value="ABC_DR_subfamily_A"/>
    <property type="match status" value="1"/>
</dbReference>
<accession>A0A7W4W896</accession>
<dbReference type="Proteomes" id="UP000535937">
    <property type="component" value="Unassembled WGS sequence"/>
</dbReference>
<gene>
    <name evidence="5" type="ORF">FHS09_000336</name>
</gene>
<evidence type="ECO:0000256" key="1">
    <source>
        <dbReference type="ARBA" id="ARBA00022448"/>
    </source>
</evidence>
<dbReference type="InterPro" id="IPR051782">
    <property type="entry name" value="ABC_Transporter_VariousFunc"/>
</dbReference>
<dbReference type="RefSeq" id="WP_183456001.1">
    <property type="nucleotide sequence ID" value="NZ_JACHWZ010000001.1"/>
</dbReference>
<dbReference type="Gene3D" id="3.40.50.300">
    <property type="entry name" value="P-loop containing nucleotide triphosphate hydrolases"/>
    <property type="match status" value="1"/>
</dbReference>
<dbReference type="PANTHER" id="PTHR42939">
    <property type="entry name" value="ABC TRANSPORTER ATP-BINDING PROTEIN ALBC-RELATED"/>
    <property type="match status" value="1"/>
</dbReference>
<reference evidence="5 6" key="1">
    <citation type="submission" date="2020-08" db="EMBL/GenBank/DDBJ databases">
        <title>Genomic Encyclopedia of Type Strains, Phase III (KMG-III): the genomes of soil and plant-associated and newly described type strains.</title>
        <authorList>
            <person name="Whitman W."/>
        </authorList>
    </citation>
    <scope>NUCLEOTIDE SEQUENCE [LARGE SCALE GENOMIC DNA]</scope>
    <source>
        <strain evidence="5 6">CECT 8799</strain>
    </source>
</reference>
<dbReference type="InterPro" id="IPR003439">
    <property type="entry name" value="ABC_transporter-like_ATP-bd"/>
</dbReference>
<dbReference type="GO" id="GO:0005524">
    <property type="term" value="F:ATP binding"/>
    <property type="evidence" value="ECO:0007669"/>
    <property type="project" value="UniProtKB-KW"/>
</dbReference>
<dbReference type="AlphaFoldDB" id="A0A7W4W896"/>
<dbReference type="GO" id="GO:0016887">
    <property type="term" value="F:ATP hydrolysis activity"/>
    <property type="evidence" value="ECO:0007669"/>
    <property type="project" value="InterPro"/>
</dbReference>
<organism evidence="5 6">
    <name type="scientific">Microbulbifer rhizosphaerae</name>
    <dbReference type="NCBI Taxonomy" id="1562603"/>
    <lineage>
        <taxon>Bacteria</taxon>
        <taxon>Pseudomonadati</taxon>
        <taxon>Pseudomonadota</taxon>
        <taxon>Gammaproteobacteria</taxon>
        <taxon>Cellvibrionales</taxon>
        <taxon>Microbulbiferaceae</taxon>
        <taxon>Microbulbifer</taxon>
    </lineage>
</organism>
<keyword evidence="6" id="KW-1185">Reference proteome</keyword>
<dbReference type="EMBL" id="JACHWZ010000001">
    <property type="protein sequence ID" value="MBB3059535.1"/>
    <property type="molecule type" value="Genomic_DNA"/>
</dbReference>
<dbReference type="PROSITE" id="PS50893">
    <property type="entry name" value="ABC_TRANSPORTER_2"/>
    <property type="match status" value="1"/>
</dbReference>
<protein>
    <submittedName>
        <fullName evidence="5">ABC-2 type transport system ATP-binding protein</fullName>
    </submittedName>
</protein>
<keyword evidence="1" id="KW-0813">Transport</keyword>
<feature type="domain" description="ABC transporter" evidence="4">
    <location>
        <begin position="6"/>
        <end position="232"/>
    </location>
</feature>
<comment type="caution">
    <text evidence="5">The sequence shown here is derived from an EMBL/GenBank/DDBJ whole genome shotgun (WGS) entry which is preliminary data.</text>
</comment>
<evidence type="ECO:0000313" key="5">
    <source>
        <dbReference type="EMBL" id="MBB3059535.1"/>
    </source>
</evidence>
<evidence type="ECO:0000313" key="6">
    <source>
        <dbReference type="Proteomes" id="UP000535937"/>
    </source>
</evidence>
<sequence length="303" mass="34027">MNDLAIATDNLSKHYGRKRALNRLTVEIPRGGIHAIVGSNGAGKSTLFRLLLGLAQPSSGRSQILGRDSGALTPELRGRIGFVNEEHTLPDWMRVEAVKAMQQRLYPQWREDIYREVLGNFDVHPDQRVGELSRGERAGFNLSLALAQSPELLILDEPTLGLDVIAKRAFLEALMFIGAEQGGTIIYCSHQMEEIERVADNLLIMERGQLRSMSPPDEFRARVGYWIVDLPGNRPANDEIPGLLQARRIDDQHHLMVIDAGEHLQQFLRERGARVHSRQAVSLDQAIIGYLAKNHRTPDRNAR</sequence>
<keyword evidence="3 5" id="KW-0067">ATP-binding</keyword>
<evidence type="ECO:0000256" key="2">
    <source>
        <dbReference type="ARBA" id="ARBA00022741"/>
    </source>
</evidence>